<dbReference type="AlphaFoldDB" id="A0A9X1NGM8"/>
<organism evidence="1 2">
    <name type="scientific">Kineosporia babensis</name>
    <dbReference type="NCBI Taxonomy" id="499548"/>
    <lineage>
        <taxon>Bacteria</taxon>
        <taxon>Bacillati</taxon>
        <taxon>Actinomycetota</taxon>
        <taxon>Actinomycetes</taxon>
        <taxon>Kineosporiales</taxon>
        <taxon>Kineosporiaceae</taxon>
        <taxon>Kineosporia</taxon>
    </lineage>
</organism>
<accession>A0A9X1NGM8</accession>
<dbReference type="EMBL" id="JAJOMB010000009">
    <property type="protein sequence ID" value="MCD5312753.1"/>
    <property type="molecule type" value="Genomic_DNA"/>
</dbReference>
<proteinExistence type="predicted"/>
<reference evidence="1" key="1">
    <citation type="submission" date="2021-11" db="EMBL/GenBank/DDBJ databases">
        <title>Streptomyces corallinus and Kineosporia corallina sp. nov., two new coral-derived marine actinobacteria.</title>
        <authorList>
            <person name="Buangrab K."/>
            <person name="Sutthacheep M."/>
            <person name="Yeemin T."/>
            <person name="Harunari E."/>
            <person name="Igarashi Y."/>
            <person name="Sripreechasak P."/>
            <person name="Kanchanasin P."/>
            <person name="Tanasupawat S."/>
            <person name="Phongsopitanun W."/>
        </authorList>
    </citation>
    <scope>NUCLEOTIDE SEQUENCE</scope>
    <source>
        <strain evidence="1">JCM 31032</strain>
    </source>
</reference>
<dbReference type="RefSeq" id="WP_231443297.1">
    <property type="nucleotide sequence ID" value="NZ_JAJOMB010000009.1"/>
</dbReference>
<comment type="caution">
    <text evidence="1">The sequence shown here is derived from an EMBL/GenBank/DDBJ whole genome shotgun (WGS) entry which is preliminary data.</text>
</comment>
<keyword evidence="2" id="KW-1185">Reference proteome</keyword>
<dbReference type="Proteomes" id="UP001138997">
    <property type="component" value="Unassembled WGS sequence"/>
</dbReference>
<name>A0A9X1NGM8_9ACTN</name>
<gene>
    <name evidence="1" type="ORF">LR394_17750</name>
</gene>
<evidence type="ECO:0000313" key="1">
    <source>
        <dbReference type="EMBL" id="MCD5312753.1"/>
    </source>
</evidence>
<evidence type="ECO:0000313" key="2">
    <source>
        <dbReference type="Proteomes" id="UP001138997"/>
    </source>
</evidence>
<sequence>MTLKPSSNLPAASWITDAEEEEDWTQLAGFGPAGLPGYLRVRILPDPERPFMSENDVTGEHDEQQLMRLVLDVLSRHTGTAEGCYFGLWDGWGTHIPGFKPMMRIPNRAYYLFEGPLAEAGQWSIEGHDEPLLPAFVWPSDQAWCVAKDVDQHWIGIGAPEAAIQELLAVPQLDAVPADPAEQQPFYL</sequence>
<protein>
    <submittedName>
        <fullName evidence="1">Uncharacterized protein</fullName>
    </submittedName>
</protein>